<comment type="caution">
    <text evidence="3">The sequence shown here is derived from an EMBL/GenBank/DDBJ whole genome shotgun (WGS) entry which is preliminary data.</text>
</comment>
<organism evidence="3 4">
    <name type="scientific">Amphibacillus indicireducens</name>
    <dbReference type="NCBI Taxonomy" id="1076330"/>
    <lineage>
        <taxon>Bacteria</taxon>
        <taxon>Bacillati</taxon>
        <taxon>Bacillota</taxon>
        <taxon>Bacilli</taxon>
        <taxon>Bacillales</taxon>
        <taxon>Bacillaceae</taxon>
        <taxon>Amphibacillus</taxon>
    </lineage>
</organism>
<dbReference type="Proteomes" id="UP001501734">
    <property type="component" value="Unassembled WGS sequence"/>
</dbReference>
<dbReference type="EMBL" id="BAABDL010000044">
    <property type="protein sequence ID" value="GAA4063926.1"/>
    <property type="molecule type" value="Genomic_DNA"/>
</dbReference>
<evidence type="ECO:0000256" key="1">
    <source>
        <dbReference type="ARBA" id="ARBA00022490"/>
    </source>
</evidence>
<dbReference type="RefSeq" id="WP_344910612.1">
    <property type="nucleotide sequence ID" value="NZ_BAABDL010000044.1"/>
</dbReference>
<name>A0ABP7VBW8_9BACI</name>
<evidence type="ECO:0000313" key="3">
    <source>
        <dbReference type="EMBL" id="GAA4063926.1"/>
    </source>
</evidence>
<dbReference type="PIRSF" id="PIRSF031653">
    <property type="entry name" value="UCP031653"/>
    <property type="match status" value="1"/>
</dbReference>
<keyword evidence="4" id="KW-1185">Reference proteome</keyword>
<evidence type="ECO:0000313" key="4">
    <source>
        <dbReference type="Proteomes" id="UP001501734"/>
    </source>
</evidence>
<dbReference type="HAMAP" id="MF_01126">
    <property type="entry name" value="UPF0298"/>
    <property type="match status" value="1"/>
</dbReference>
<keyword evidence="1 2" id="KW-0963">Cytoplasm</keyword>
<evidence type="ECO:0000256" key="2">
    <source>
        <dbReference type="HAMAP-Rule" id="MF_01126"/>
    </source>
</evidence>
<protein>
    <recommendedName>
        <fullName evidence="2">UPF0298 protein GCM10022410_08250</fullName>
    </recommendedName>
</protein>
<sequence length="92" mass="11192">MIRTKRQGLIVWFRQMKNVKQLKRHGHLISVSRKLRYAVIYVDQDQIEERASRLERLSFVKKVDRSYKPFIKQEFDNAKVDEAKEYDYKMGI</sequence>
<gene>
    <name evidence="3" type="ORF">GCM10022410_08250</name>
</gene>
<comment type="similarity">
    <text evidence="2">Belongs to the UPF0298 family.</text>
</comment>
<proteinExistence type="inferred from homology"/>
<dbReference type="Pfam" id="PF09902">
    <property type="entry name" value="DUF2129"/>
    <property type="match status" value="1"/>
</dbReference>
<dbReference type="NCBIfam" id="NF002777">
    <property type="entry name" value="PRK02886.1"/>
    <property type="match status" value="1"/>
</dbReference>
<reference evidence="4" key="1">
    <citation type="journal article" date="2019" name="Int. J. Syst. Evol. Microbiol.">
        <title>The Global Catalogue of Microorganisms (GCM) 10K type strain sequencing project: providing services to taxonomists for standard genome sequencing and annotation.</title>
        <authorList>
            <consortium name="The Broad Institute Genomics Platform"/>
            <consortium name="The Broad Institute Genome Sequencing Center for Infectious Disease"/>
            <person name="Wu L."/>
            <person name="Ma J."/>
        </authorList>
    </citation>
    <scope>NUCLEOTIDE SEQUENCE [LARGE SCALE GENOMIC DNA]</scope>
    <source>
        <strain evidence="4">JCM 17250</strain>
    </source>
</reference>
<accession>A0ABP7VBW8</accession>
<dbReference type="InterPro" id="IPR016979">
    <property type="entry name" value="DUF2129"/>
</dbReference>
<comment type="subcellular location">
    <subcellularLocation>
        <location evidence="2">Cytoplasm</location>
    </subcellularLocation>
</comment>